<keyword evidence="1" id="KW-0472">Membrane</keyword>
<evidence type="ECO:0000313" key="3">
    <source>
        <dbReference type="Proteomes" id="UP000228496"/>
    </source>
</evidence>
<feature type="transmembrane region" description="Helical" evidence="1">
    <location>
        <begin position="52"/>
        <end position="72"/>
    </location>
</feature>
<organism evidence="2 3">
    <name type="scientific">Candidatus Yanofskybacteria bacterium CG10_big_fil_rev_8_21_14_0_10_36_16</name>
    <dbReference type="NCBI Taxonomy" id="1975096"/>
    <lineage>
        <taxon>Bacteria</taxon>
        <taxon>Candidatus Yanofskyibacteriota</taxon>
    </lineage>
</organism>
<keyword evidence="1" id="KW-1133">Transmembrane helix</keyword>
<comment type="caution">
    <text evidence="2">The sequence shown here is derived from an EMBL/GenBank/DDBJ whole genome shotgun (WGS) entry which is preliminary data.</text>
</comment>
<dbReference type="AlphaFoldDB" id="A0A2J0Q6R7"/>
<dbReference type="EMBL" id="PCXQ01000006">
    <property type="protein sequence ID" value="PJE50557.1"/>
    <property type="molecule type" value="Genomic_DNA"/>
</dbReference>
<name>A0A2J0Q6R7_9BACT</name>
<keyword evidence="1" id="KW-0812">Transmembrane</keyword>
<dbReference type="Proteomes" id="UP000228496">
    <property type="component" value="Unassembled WGS sequence"/>
</dbReference>
<protein>
    <submittedName>
        <fullName evidence="2">Uncharacterized protein</fullName>
    </submittedName>
</protein>
<proteinExistence type="predicted"/>
<feature type="transmembrane region" description="Helical" evidence="1">
    <location>
        <begin position="92"/>
        <end position="119"/>
    </location>
</feature>
<evidence type="ECO:0000313" key="2">
    <source>
        <dbReference type="EMBL" id="PJE50557.1"/>
    </source>
</evidence>
<gene>
    <name evidence="2" type="ORF">COV29_04080</name>
</gene>
<sequence length="132" mass="15164">MAIHLEDNKMDEIIKTHIGNKKAFGFYDIDPSSDFTKNVMIKLHNFKKMQNWMSKLAVIAVSLSPFSIRIIWDYVRGDYFSVSSMPLGNYLYQAYHVLMTSMAAYSMFALGIVAAFLFLNKNKITQNIFTKG</sequence>
<reference evidence="2 3" key="1">
    <citation type="submission" date="2017-09" db="EMBL/GenBank/DDBJ databases">
        <title>Depth-based differentiation of microbial function through sediment-hosted aquifers and enrichment of novel symbionts in the deep terrestrial subsurface.</title>
        <authorList>
            <person name="Probst A.J."/>
            <person name="Ladd B."/>
            <person name="Jarett J.K."/>
            <person name="Geller-Mcgrath D.E."/>
            <person name="Sieber C.M."/>
            <person name="Emerson J.B."/>
            <person name="Anantharaman K."/>
            <person name="Thomas B.C."/>
            <person name="Malmstrom R."/>
            <person name="Stieglmeier M."/>
            <person name="Klingl A."/>
            <person name="Woyke T."/>
            <person name="Ryan C.M."/>
            <person name="Banfield J.F."/>
        </authorList>
    </citation>
    <scope>NUCLEOTIDE SEQUENCE [LARGE SCALE GENOMIC DNA]</scope>
    <source>
        <strain evidence="2">CG10_big_fil_rev_8_21_14_0_10_36_16</strain>
    </source>
</reference>
<accession>A0A2J0Q6R7</accession>
<evidence type="ECO:0000256" key="1">
    <source>
        <dbReference type="SAM" id="Phobius"/>
    </source>
</evidence>